<proteinExistence type="predicted"/>
<dbReference type="Proteomes" id="UP001239795">
    <property type="component" value="Unassembled WGS sequence"/>
</dbReference>
<evidence type="ECO:0000256" key="1">
    <source>
        <dbReference type="SAM" id="MobiDB-lite"/>
    </source>
</evidence>
<keyword evidence="3" id="KW-1185">Reference proteome</keyword>
<name>A0AAI9U3B4_9PEZI</name>
<feature type="compositionally biased region" description="Polar residues" evidence="1">
    <location>
        <begin position="76"/>
        <end position="86"/>
    </location>
</feature>
<dbReference type="EMBL" id="MLGG01000068">
    <property type="protein sequence ID" value="KAK1448776.1"/>
    <property type="molecule type" value="Genomic_DNA"/>
</dbReference>
<feature type="region of interest" description="Disordered" evidence="1">
    <location>
        <begin position="168"/>
        <end position="195"/>
    </location>
</feature>
<feature type="region of interest" description="Disordered" evidence="1">
    <location>
        <begin position="42"/>
        <end position="88"/>
    </location>
</feature>
<protein>
    <submittedName>
        <fullName evidence="2">Uncharacterized protein</fullName>
    </submittedName>
</protein>
<evidence type="ECO:0000313" key="3">
    <source>
        <dbReference type="Proteomes" id="UP001239795"/>
    </source>
</evidence>
<organism evidence="2 3">
    <name type="scientific">Colletotrichum melonis</name>
    <dbReference type="NCBI Taxonomy" id="1209925"/>
    <lineage>
        <taxon>Eukaryota</taxon>
        <taxon>Fungi</taxon>
        <taxon>Dikarya</taxon>
        <taxon>Ascomycota</taxon>
        <taxon>Pezizomycotina</taxon>
        <taxon>Sordariomycetes</taxon>
        <taxon>Hypocreomycetidae</taxon>
        <taxon>Glomerellales</taxon>
        <taxon>Glomerellaceae</taxon>
        <taxon>Colletotrichum</taxon>
        <taxon>Colletotrichum acutatum species complex</taxon>
    </lineage>
</organism>
<accession>A0AAI9U3B4</accession>
<reference evidence="2 3" key="1">
    <citation type="submission" date="2016-10" db="EMBL/GenBank/DDBJ databases">
        <title>The genome sequence of Colletotrichum fioriniae PJ7.</title>
        <authorList>
            <person name="Baroncelli R."/>
        </authorList>
    </citation>
    <scope>NUCLEOTIDE SEQUENCE [LARGE SCALE GENOMIC DNA]</scope>
    <source>
        <strain evidence="2">Col 31</strain>
    </source>
</reference>
<evidence type="ECO:0000313" key="2">
    <source>
        <dbReference type="EMBL" id="KAK1448776.1"/>
    </source>
</evidence>
<dbReference type="AlphaFoldDB" id="A0AAI9U3B4"/>
<gene>
    <name evidence="2" type="ORF">CMEL01_08091</name>
</gene>
<comment type="caution">
    <text evidence="2">The sequence shown here is derived from an EMBL/GenBank/DDBJ whole genome shotgun (WGS) entry which is preliminary data.</text>
</comment>
<sequence length="236" mass="25437">MGNSGSLAPTQVSILAILGIIASIRDQNDQSISDKAYPRGKACWQENTNTPAGRKNGGGGKENNVTEDSPRRGETNESGAQSLPNKTQEHRVLVPWYVTRGRNFEHNGEVDLENLGGVCRTVDRRPKNGRLSRLTGCQRRFAIFGNSVKGESGPLHLVFVNPRAQCSPCPGSRPARREGMGEDSPGDAAGGGVVPDRKCSPAATIINRVEDVWYQTARYSIRCGTSPGDCDCNAEK</sequence>